<name>V8P8E8_OPHHA</name>
<comment type="caution">
    <text evidence="10">The sequence shown here is derived from an EMBL/GenBank/DDBJ whole genome shotgun (WGS) entry which is preliminary data.</text>
</comment>
<feature type="region of interest" description="Disordered" evidence="7">
    <location>
        <begin position="255"/>
        <end position="312"/>
    </location>
</feature>
<dbReference type="PRINTS" id="PR01573">
    <property type="entry name" value="SUPERTUBBY"/>
</dbReference>
<reference evidence="10 11" key="1">
    <citation type="journal article" date="2013" name="Proc. Natl. Acad. Sci. U.S.A.">
        <title>The king cobra genome reveals dynamic gene evolution and adaptation in the snake venom system.</title>
        <authorList>
            <person name="Vonk F.J."/>
            <person name="Casewell N.R."/>
            <person name="Henkel C.V."/>
            <person name="Heimberg A.M."/>
            <person name="Jansen H.J."/>
            <person name="McCleary R.J."/>
            <person name="Kerkkamp H.M."/>
            <person name="Vos R.A."/>
            <person name="Guerreiro I."/>
            <person name="Calvete J.J."/>
            <person name="Wuster W."/>
            <person name="Woods A.E."/>
            <person name="Logan J.M."/>
            <person name="Harrison R.A."/>
            <person name="Castoe T.A."/>
            <person name="de Koning A.P."/>
            <person name="Pollock D.D."/>
            <person name="Yandell M."/>
            <person name="Calderon D."/>
            <person name="Renjifo C."/>
            <person name="Currier R.B."/>
            <person name="Salgado D."/>
            <person name="Pla D."/>
            <person name="Sanz L."/>
            <person name="Hyder A.S."/>
            <person name="Ribeiro J.M."/>
            <person name="Arntzen J.W."/>
            <person name="van den Thillart G.E."/>
            <person name="Boetzer M."/>
            <person name="Pirovano W."/>
            <person name="Dirks R.P."/>
            <person name="Spaink H.P."/>
            <person name="Duboule D."/>
            <person name="McGlinn E."/>
            <person name="Kini R.M."/>
            <person name="Richardson M.K."/>
        </authorList>
    </citation>
    <scope>NUCLEOTIDE SEQUENCE</scope>
    <source>
        <tissue evidence="10">Blood</tissue>
    </source>
</reference>
<evidence type="ECO:0000256" key="6">
    <source>
        <dbReference type="RuleBase" id="RU361125"/>
    </source>
</evidence>
<dbReference type="InterPro" id="IPR025659">
    <property type="entry name" value="Tubby-like_C"/>
</dbReference>
<feature type="compositionally biased region" description="Acidic residues" evidence="7">
    <location>
        <begin position="296"/>
        <end position="312"/>
    </location>
</feature>
<protein>
    <recommendedName>
        <fullName evidence="6">Tubby-like protein</fullName>
    </recommendedName>
</protein>
<dbReference type="Proteomes" id="UP000018936">
    <property type="component" value="Unassembled WGS sequence"/>
</dbReference>
<evidence type="ECO:0000256" key="2">
    <source>
        <dbReference type="ARBA" id="ARBA00004613"/>
    </source>
</evidence>
<keyword evidence="4" id="KW-0963">Cytoplasm</keyword>
<comment type="similarity">
    <text evidence="3 6">Belongs to the TUB family.</text>
</comment>
<evidence type="ECO:0000313" key="10">
    <source>
        <dbReference type="EMBL" id="ETE70288.1"/>
    </source>
</evidence>
<feature type="domain" description="Tubby N-terminal" evidence="9">
    <location>
        <begin position="28"/>
        <end position="182"/>
    </location>
</feature>
<feature type="domain" description="Tubby C-terminal" evidence="8">
    <location>
        <begin position="394"/>
        <end position="521"/>
    </location>
</feature>
<proteinExistence type="inferred from homology"/>
<dbReference type="EMBL" id="AZIM01000572">
    <property type="protein sequence ID" value="ETE70288.1"/>
    <property type="molecule type" value="Genomic_DNA"/>
</dbReference>
<dbReference type="SUPFAM" id="SSF54518">
    <property type="entry name" value="Tubby C-terminal domain-like"/>
    <property type="match status" value="1"/>
</dbReference>
<sequence>MDSSITSSPGSNGSGEAALIRKQKLEFQRHIIEKKQRRKRQEPLMVQANTDTKVKGCRGRQKAEERIPLMESCSEHSLGNSTNNPFLVESVPEAHLGVHMWGSSIQMSRSHSGEGESQAVGPDFFDEAELEVAILEETQPINKNESIPKNGWQVKRKEGRPSTKRHGQTARSKRESLSPRHDIPSPMVGMEDEVPEHVSLGTKSKKERLTPVQKVPSVDMDMGVLKNDLPKEIRKSTESKKAIGDMHNINMLQSNSESEEEYSQELTVPPSPMKKPREWMLRHRGSLTNGRRSQSEEEEENDEDDDDEDFKDDDQDILRSVMYIQEEIDLSASPNEEPSTPLSLKVDDIEAFVLQPAPQGHTIQCRITRDRKGMDKGIFPFYYLHLEMENGKKETNVLGFRGPRKMTVIIPGMNSENERICIQPKNEHETLLLRYQNRNMQNLIKLQNKVPAWNEETQSYVLNFHGRVTQASVKNFQIISEDDPDYIVLQFGRVASDVFTMDYRFPLCGLQAFAICLSSFDGKLACE</sequence>
<dbReference type="PROSITE" id="PS01201">
    <property type="entry name" value="TUB_2"/>
    <property type="match status" value="1"/>
</dbReference>
<dbReference type="InterPro" id="IPR000007">
    <property type="entry name" value="Tubby_C"/>
</dbReference>
<evidence type="ECO:0000256" key="7">
    <source>
        <dbReference type="SAM" id="MobiDB-lite"/>
    </source>
</evidence>
<dbReference type="PANTHER" id="PTHR16517:SF20">
    <property type="entry name" value="TUBBY PROTEIN HOMOLOG"/>
    <property type="match status" value="1"/>
</dbReference>
<evidence type="ECO:0000313" key="11">
    <source>
        <dbReference type="Proteomes" id="UP000018936"/>
    </source>
</evidence>
<dbReference type="InterPro" id="IPR018066">
    <property type="entry name" value="Tubby_C_CS"/>
</dbReference>
<dbReference type="PANTHER" id="PTHR16517">
    <property type="entry name" value="TUBBY-RELATED"/>
    <property type="match status" value="1"/>
</dbReference>
<keyword evidence="11" id="KW-1185">Reference proteome</keyword>
<feature type="compositionally biased region" description="Basic and acidic residues" evidence="7">
    <location>
        <begin position="172"/>
        <end position="183"/>
    </location>
</feature>
<dbReference type="Gene3D" id="3.20.90.10">
    <property type="entry name" value="Tubby Protein, Chain A"/>
    <property type="match status" value="2"/>
</dbReference>
<evidence type="ECO:0000256" key="5">
    <source>
        <dbReference type="ARBA" id="ARBA00022525"/>
    </source>
</evidence>
<gene>
    <name evidence="10" type="primary">Tub</name>
    <name evidence="10" type="ORF">L345_03909</name>
</gene>
<dbReference type="InterPro" id="IPR005398">
    <property type="entry name" value="Tubby_N"/>
</dbReference>
<dbReference type="GO" id="GO:0061512">
    <property type="term" value="P:protein localization to cilium"/>
    <property type="evidence" value="ECO:0007669"/>
    <property type="project" value="TreeGrafter"/>
</dbReference>
<dbReference type="OrthoDB" id="8775810at2759"/>
<dbReference type="PRINTS" id="PR01574">
    <property type="entry name" value="TUBBYPROTEIN"/>
</dbReference>
<dbReference type="PROSITE" id="PS01200">
    <property type="entry name" value="TUB_1"/>
    <property type="match status" value="1"/>
</dbReference>
<evidence type="ECO:0000259" key="8">
    <source>
        <dbReference type="Pfam" id="PF01167"/>
    </source>
</evidence>
<evidence type="ECO:0000259" key="9">
    <source>
        <dbReference type="Pfam" id="PF16322"/>
    </source>
</evidence>
<dbReference type="Pfam" id="PF16322">
    <property type="entry name" value="Tub_N"/>
    <property type="match status" value="1"/>
</dbReference>
<dbReference type="GO" id="GO:0005737">
    <property type="term" value="C:cytoplasm"/>
    <property type="evidence" value="ECO:0007669"/>
    <property type="project" value="UniProtKB-SubCell"/>
</dbReference>
<dbReference type="AlphaFoldDB" id="V8P8E8"/>
<evidence type="ECO:0000256" key="3">
    <source>
        <dbReference type="ARBA" id="ARBA00007129"/>
    </source>
</evidence>
<accession>V8P8E8</accession>
<comment type="subcellular location">
    <subcellularLocation>
        <location evidence="1">Cytoplasm</location>
    </subcellularLocation>
    <subcellularLocation>
        <location evidence="2">Secreted</location>
    </subcellularLocation>
</comment>
<dbReference type="Pfam" id="PF01167">
    <property type="entry name" value="Tub"/>
    <property type="match status" value="1"/>
</dbReference>
<evidence type="ECO:0000256" key="4">
    <source>
        <dbReference type="ARBA" id="ARBA00022490"/>
    </source>
</evidence>
<evidence type="ECO:0000256" key="1">
    <source>
        <dbReference type="ARBA" id="ARBA00004496"/>
    </source>
</evidence>
<dbReference type="GO" id="GO:0005929">
    <property type="term" value="C:cilium"/>
    <property type="evidence" value="ECO:0007669"/>
    <property type="project" value="TreeGrafter"/>
</dbReference>
<feature type="region of interest" description="Disordered" evidence="7">
    <location>
        <begin position="143"/>
        <end position="189"/>
    </location>
</feature>
<keyword evidence="5" id="KW-0964">Secreted</keyword>
<organism evidence="10 11">
    <name type="scientific">Ophiophagus hannah</name>
    <name type="common">King cobra</name>
    <name type="synonym">Naja hannah</name>
    <dbReference type="NCBI Taxonomy" id="8665"/>
    <lineage>
        <taxon>Eukaryota</taxon>
        <taxon>Metazoa</taxon>
        <taxon>Chordata</taxon>
        <taxon>Craniata</taxon>
        <taxon>Vertebrata</taxon>
        <taxon>Euteleostomi</taxon>
        <taxon>Lepidosauria</taxon>
        <taxon>Squamata</taxon>
        <taxon>Bifurcata</taxon>
        <taxon>Unidentata</taxon>
        <taxon>Episquamata</taxon>
        <taxon>Toxicofera</taxon>
        <taxon>Serpentes</taxon>
        <taxon>Colubroidea</taxon>
        <taxon>Elapidae</taxon>
        <taxon>Elapinae</taxon>
        <taxon>Ophiophagus</taxon>
    </lineage>
</organism>
<dbReference type="GO" id="GO:0005576">
    <property type="term" value="C:extracellular region"/>
    <property type="evidence" value="ECO:0007669"/>
    <property type="project" value="UniProtKB-SubCell"/>
</dbReference>